<proteinExistence type="predicted"/>
<evidence type="ECO:0000256" key="6">
    <source>
        <dbReference type="ARBA" id="ARBA00022801"/>
    </source>
</evidence>
<evidence type="ECO:0000256" key="5">
    <source>
        <dbReference type="ARBA" id="ARBA00022692"/>
    </source>
</evidence>
<evidence type="ECO:0000256" key="7">
    <source>
        <dbReference type="ARBA" id="ARBA00022989"/>
    </source>
</evidence>
<dbReference type="Proteomes" id="UP000019028">
    <property type="component" value="Chromosome"/>
</dbReference>
<evidence type="ECO:0000256" key="8">
    <source>
        <dbReference type="ARBA" id="ARBA00023136"/>
    </source>
</evidence>
<accession>W0I2B0</accession>
<dbReference type="PROSITE" id="PS50883">
    <property type="entry name" value="EAL"/>
    <property type="match status" value="1"/>
</dbReference>
<evidence type="ECO:0000256" key="3">
    <source>
        <dbReference type="ARBA" id="ARBA00022475"/>
    </source>
</evidence>
<dbReference type="SMART" id="SM00052">
    <property type="entry name" value="EAL"/>
    <property type="match status" value="1"/>
</dbReference>
<evidence type="ECO:0000313" key="13">
    <source>
        <dbReference type="Proteomes" id="UP000019028"/>
    </source>
</evidence>
<keyword evidence="3" id="KW-1003">Cell membrane</keyword>
<keyword evidence="4" id="KW-0973">c-di-GMP</keyword>
<dbReference type="Gene3D" id="3.20.20.450">
    <property type="entry name" value="EAL domain"/>
    <property type="match status" value="1"/>
</dbReference>
<evidence type="ECO:0000256" key="9">
    <source>
        <dbReference type="ARBA" id="ARBA00034290"/>
    </source>
</evidence>
<comment type="subcellular location">
    <subcellularLocation>
        <location evidence="1">Cell membrane</location>
        <topology evidence="1">Multi-pass membrane protein</topology>
    </subcellularLocation>
</comment>
<evidence type="ECO:0000256" key="10">
    <source>
        <dbReference type="SAM" id="Phobius"/>
    </source>
</evidence>
<keyword evidence="13" id="KW-1185">Reference proteome</keyword>
<keyword evidence="6" id="KW-0378">Hydrolase</keyword>
<feature type="transmembrane region" description="Helical" evidence="10">
    <location>
        <begin position="21"/>
        <end position="42"/>
    </location>
</feature>
<feature type="transmembrane region" description="Helical" evidence="10">
    <location>
        <begin position="241"/>
        <end position="260"/>
    </location>
</feature>
<dbReference type="AlphaFoldDB" id="W0I2B0"/>
<dbReference type="PANTHER" id="PTHR33121:SF80">
    <property type="entry name" value="CYCLIC DI-GMP PHOSPHODIESTERASE PDEL"/>
    <property type="match status" value="1"/>
</dbReference>
<reference evidence="12 13" key="1">
    <citation type="journal article" date="2014" name="Genome Biol. Evol.">
        <title>Genome degeneration and adaptation in a nascent stage of symbiosis.</title>
        <authorList>
            <person name="Oakeson K.F."/>
            <person name="Gil R."/>
            <person name="Clayton A.L."/>
            <person name="Dunn D.M."/>
            <person name="von Niederhausern A.C."/>
            <person name="Hamil C."/>
            <person name="Aoyagi A."/>
            <person name="Duval B."/>
            <person name="Baca A."/>
            <person name="Silva F.J."/>
            <person name="Vallier A."/>
            <person name="Jackson D.G."/>
            <person name="Latorre A."/>
            <person name="Weiss R.B."/>
            <person name="Heddi A."/>
            <person name="Moya A."/>
            <person name="Dale C."/>
        </authorList>
    </citation>
    <scope>NUCLEOTIDE SEQUENCE [LARGE SCALE GENOMIC DNA]</scope>
    <source>
        <strain evidence="12 13">HS1</strain>
    </source>
</reference>
<dbReference type="Pfam" id="PF00563">
    <property type="entry name" value="EAL"/>
    <property type="match status" value="1"/>
</dbReference>
<evidence type="ECO:0000256" key="2">
    <source>
        <dbReference type="ARBA" id="ARBA00012282"/>
    </source>
</evidence>
<dbReference type="KEGG" id="sod:Sant_3586"/>
<keyword evidence="7 10" id="KW-1133">Transmembrane helix</keyword>
<dbReference type="CDD" id="cd01948">
    <property type="entry name" value="EAL"/>
    <property type="match status" value="1"/>
</dbReference>
<dbReference type="InterPro" id="IPR024744">
    <property type="entry name" value="CSS-motif_dom"/>
</dbReference>
<keyword evidence="5 10" id="KW-0812">Transmembrane</keyword>
<evidence type="ECO:0000256" key="4">
    <source>
        <dbReference type="ARBA" id="ARBA00022636"/>
    </source>
</evidence>
<evidence type="ECO:0000256" key="1">
    <source>
        <dbReference type="ARBA" id="ARBA00004651"/>
    </source>
</evidence>
<name>W0I2B0_9GAMM</name>
<keyword evidence="8 10" id="KW-0472">Membrane</keyword>
<dbReference type="SUPFAM" id="SSF141868">
    <property type="entry name" value="EAL domain-like"/>
    <property type="match status" value="1"/>
</dbReference>
<evidence type="ECO:0000259" key="11">
    <source>
        <dbReference type="PROSITE" id="PS50883"/>
    </source>
</evidence>
<sequence length="544" mass="60479">MNMRRILATAMLAKVMNNNRFILWGIIPLLFFIFSLVLLLFITQQNMKSQVRQDIHALIDFIDTVLGNGDETAQRALLLAGRPCPVVVEALRDLGRQYPLIRSVSLADQNGLYCSPVPMAAMKDALAPMPAGANGAALSLHAATAAAEMVLQQRRGQTRAVVIIDSQYLRTMMNTLSPSRTVALTIGDTVLTSAGTLIPLGAQDPQMLIVTGASTRYPYRLQVAISPGMSWRYFLINHGPIIFLIAAIAFMMALLIHQWLRAASSLKNNIMLGLKRNEFEAYYQPVMNVAQGYCSGVEILVRWRHPSDGVISPEVFVPLAETSGLILPLTAHLMTQVAEDLARHWNDDDGTLHVAFNIAAIHLRNEQIVKDCRQFLQKVHPRHILLVLELTERQYIEFNAVTRHVLASLQALGVIIAIDDFGTGYSGLSYLGSMHINLLKIDRSFVAMIAEDESTTDLVDVVIDLANRFGMQVIAEGVETEWQKNYLLNKRVVYQQGYLFAEPLPLQAFLSWYRQRYHSRSAAVVALPPLANTGEKQKNALPPG</sequence>
<dbReference type="PATRIC" id="fig|1239307.3.peg.3957"/>
<protein>
    <recommendedName>
        <fullName evidence="2">cyclic-guanylate-specific phosphodiesterase</fullName>
        <ecNumber evidence="2">3.1.4.52</ecNumber>
    </recommendedName>
</protein>
<dbReference type="InterPro" id="IPR035919">
    <property type="entry name" value="EAL_sf"/>
</dbReference>
<dbReference type="PANTHER" id="PTHR33121">
    <property type="entry name" value="CYCLIC DI-GMP PHOSPHODIESTERASE PDEF"/>
    <property type="match status" value="1"/>
</dbReference>
<dbReference type="GO" id="GO:0005886">
    <property type="term" value="C:plasma membrane"/>
    <property type="evidence" value="ECO:0007669"/>
    <property type="project" value="UniProtKB-SubCell"/>
</dbReference>
<feature type="domain" description="EAL" evidence="11">
    <location>
        <begin position="263"/>
        <end position="517"/>
    </location>
</feature>
<dbReference type="GO" id="GO:0071111">
    <property type="term" value="F:cyclic-guanylate-specific phosphodiesterase activity"/>
    <property type="evidence" value="ECO:0007669"/>
    <property type="project" value="UniProtKB-EC"/>
</dbReference>
<organism evidence="12 13">
    <name type="scientific">Sodalis praecaptivus</name>
    <dbReference type="NCBI Taxonomy" id="1239307"/>
    <lineage>
        <taxon>Bacteria</taxon>
        <taxon>Pseudomonadati</taxon>
        <taxon>Pseudomonadota</taxon>
        <taxon>Gammaproteobacteria</taxon>
        <taxon>Enterobacterales</taxon>
        <taxon>Bruguierivoracaceae</taxon>
        <taxon>Sodalis</taxon>
    </lineage>
</organism>
<evidence type="ECO:0000313" key="12">
    <source>
        <dbReference type="EMBL" id="AHF78568.1"/>
    </source>
</evidence>
<comment type="catalytic activity">
    <reaction evidence="9">
        <text>3',3'-c-di-GMP + H2O = 5'-phosphoguanylyl(3'-&gt;5')guanosine + H(+)</text>
        <dbReference type="Rhea" id="RHEA:24902"/>
        <dbReference type="ChEBI" id="CHEBI:15377"/>
        <dbReference type="ChEBI" id="CHEBI:15378"/>
        <dbReference type="ChEBI" id="CHEBI:58754"/>
        <dbReference type="ChEBI" id="CHEBI:58805"/>
        <dbReference type="EC" id="3.1.4.52"/>
    </reaction>
</comment>
<dbReference type="EC" id="3.1.4.52" evidence="2"/>
<dbReference type="InterPro" id="IPR001633">
    <property type="entry name" value="EAL_dom"/>
</dbReference>
<gene>
    <name evidence="12" type="ORF">Sant_3586</name>
</gene>
<dbReference type="HOGENOM" id="CLU_000445_131_2_6"/>
<dbReference type="InterPro" id="IPR050706">
    <property type="entry name" value="Cyclic-di-GMP_PDE-like"/>
</dbReference>
<dbReference type="EMBL" id="CP006569">
    <property type="protein sequence ID" value="AHF78568.1"/>
    <property type="molecule type" value="Genomic_DNA"/>
</dbReference>
<dbReference type="Pfam" id="PF12792">
    <property type="entry name" value="CSS-motif"/>
    <property type="match status" value="1"/>
</dbReference>